<accession>A0A1J5SEB0</accession>
<name>A0A1J5SEB0_9ZZZZ</name>
<reference evidence="1" key="1">
    <citation type="submission" date="2016-10" db="EMBL/GenBank/DDBJ databases">
        <title>Sequence of Gallionella enrichment culture.</title>
        <authorList>
            <person name="Poehlein A."/>
            <person name="Muehling M."/>
            <person name="Daniel R."/>
        </authorList>
    </citation>
    <scope>NUCLEOTIDE SEQUENCE</scope>
</reference>
<evidence type="ECO:0000313" key="1">
    <source>
        <dbReference type="EMBL" id="OIR06743.1"/>
    </source>
</evidence>
<dbReference type="EC" id="2.1.1.222" evidence="1"/>
<dbReference type="AlphaFoldDB" id="A0A1J5SEB0"/>
<dbReference type="GO" id="GO:0102208">
    <property type="term" value="F:2-polyprenyl-6-hydroxyphenol methylase activity"/>
    <property type="evidence" value="ECO:0007669"/>
    <property type="project" value="UniProtKB-EC"/>
</dbReference>
<dbReference type="GO" id="GO:0032259">
    <property type="term" value="P:methylation"/>
    <property type="evidence" value="ECO:0007669"/>
    <property type="project" value="UniProtKB-KW"/>
</dbReference>
<dbReference type="GO" id="GO:0061542">
    <property type="term" value="F:3-demethylubiquinol 3-O-methyltransferase activity"/>
    <property type="evidence" value="ECO:0007669"/>
    <property type="project" value="UniProtKB-EC"/>
</dbReference>
<dbReference type="EMBL" id="MLJW01000041">
    <property type="protein sequence ID" value="OIR06743.1"/>
    <property type="molecule type" value="Genomic_DNA"/>
</dbReference>
<keyword evidence="1" id="KW-0830">Ubiquinone</keyword>
<proteinExistence type="predicted"/>
<comment type="caution">
    <text evidence="1">The sequence shown here is derived from an EMBL/GenBank/DDBJ whole genome shotgun (WGS) entry which is preliminary data.</text>
</comment>
<dbReference type="PANTHER" id="PTHR43861:SF6">
    <property type="entry name" value="METHYLTRANSFERASE TYPE 11"/>
    <property type="match status" value="1"/>
</dbReference>
<keyword evidence="1" id="KW-0808">Transferase</keyword>
<sequence>MDKSLYRLFFQIQKKHWWFVAKKKIVLNLISRYLPETRNQKILDIGCGSGLMLNALENIGQTCGMDMSDDAISFSKEIFGGTIRKGMLPDNIPYDNDSFSLIVALDVIEHVDEDTRALAAIRSRLIEGGKAVITVPAYMFLWSAHDDLNEHKRRYTLTGLAAKLSEAGFNIEKISYFNTLLFPPIYIVRMLNNVLKREGASDIEMPGKVMNYLLEKIFSIEKYLLRFMNLPFGVSILAVVRK</sequence>
<dbReference type="Gene3D" id="3.40.50.150">
    <property type="entry name" value="Vaccinia Virus protein VP39"/>
    <property type="match status" value="1"/>
</dbReference>
<dbReference type="EC" id="2.1.1.64" evidence="1"/>
<organism evidence="1">
    <name type="scientific">mine drainage metagenome</name>
    <dbReference type="NCBI Taxonomy" id="410659"/>
    <lineage>
        <taxon>unclassified sequences</taxon>
        <taxon>metagenomes</taxon>
        <taxon>ecological metagenomes</taxon>
    </lineage>
</organism>
<protein>
    <submittedName>
        <fullName evidence="1">Ubiquinone biosynthesis O-methyltransferase</fullName>
        <ecNumber evidence="1">2.1.1.222</ecNumber>
        <ecNumber evidence="1">2.1.1.64</ecNumber>
    </submittedName>
</protein>
<keyword evidence="1" id="KW-0489">Methyltransferase</keyword>
<gene>
    <name evidence="1" type="primary">ubiG_12</name>
    <name evidence="1" type="ORF">GALL_109910</name>
</gene>
<dbReference type="CDD" id="cd02440">
    <property type="entry name" value="AdoMet_MTases"/>
    <property type="match status" value="1"/>
</dbReference>
<dbReference type="InterPro" id="IPR029063">
    <property type="entry name" value="SAM-dependent_MTases_sf"/>
</dbReference>
<dbReference type="SUPFAM" id="SSF53335">
    <property type="entry name" value="S-adenosyl-L-methionine-dependent methyltransferases"/>
    <property type="match status" value="1"/>
</dbReference>
<dbReference type="PANTHER" id="PTHR43861">
    <property type="entry name" value="TRANS-ACONITATE 2-METHYLTRANSFERASE-RELATED"/>
    <property type="match status" value="1"/>
</dbReference>
<dbReference type="Pfam" id="PF13489">
    <property type="entry name" value="Methyltransf_23"/>
    <property type="match status" value="1"/>
</dbReference>